<dbReference type="RefSeq" id="WP_307408448.1">
    <property type="nucleotide sequence ID" value="NZ_JAUSTW010000004.1"/>
</dbReference>
<dbReference type="EC" id="2.7.13.3" evidence="2"/>
<evidence type="ECO:0000256" key="5">
    <source>
        <dbReference type="ARBA" id="ARBA00022741"/>
    </source>
</evidence>
<keyword evidence="8" id="KW-0902">Two-component regulatory system</keyword>
<dbReference type="InterPro" id="IPR038424">
    <property type="entry name" value="H_kinase_PdtaS_GAF_sf"/>
</dbReference>
<evidence type="ECO:0000259" key="9">
    <source>
        <dbReference type="PROSITE" id="PS50109"/>
    </source>
</evidence>
<keyword evidence="7" id="KW-0067">ATP-binding</keyword>
<feature type="domain" description="Histidine kinase" evidence="9">
    <location>
        <begin position="284"/>
        <end position="477"/>
    </location>
</feature>
<dbReference type="InterPro" id="IPR005467">
    <property type="entry name" value="His_kinase_dom"/>
</dbReference>
<gene>
    <name evidence="11" type="ORF">J2S10_002673</name>
</gene>
<keyword evidence="6 11" id="KW-0418">Kinase</keyword>
<dbReference type="EMBL" id="JAUSTW010000004">
    <property type="protein sequence ID" value="MDQ0199491.1"/>
    <property type="molecule type" value="Genomic_DNA"/>
</dbReference>
<dbReference type="InterPro" id="IPR022066">
    <property type="entry name" value="PdtaS_GAF"/>
</dbReference>
<evidence type="ECO:0000256" key="4">
    <source>
        <dbReference type="ARBA" id="ARBA00022679"/>
    </source>
</evidence>
<name>A0ABT9XV92_9BACI</name>
<organism evidence="11 12">
    <name type="scientific">Neobacillus ginsengisoli</name>
    <dbReference type="NCBI Taxonomy" id="904295"/>
    <lineage>
        <taxon>Bacteria</taxon>
        <taxon>Bacillati</taxon>
        <taxon>Bacillota</taxon>
        <taxon>Bacilli</taxon>
        <taxon>Bacillales</taxon>
        <taxon>Bacillaceae</taxon>
        <taxon>Neobacillus</taxon>
    </lineage>
</organism>
<dbReference type="PROSITE" id="PS50113">
    <property type="entry name" value="PAC"/>
    <property type="match status" value="1"/>
</dbReference>
<sequence length="478" mass="54122">MTDVKQQINRLCKLHTSLTVKDIEILVEKSKSLQMIADLAQGNVFIDCVTEDPQTAVVIAEAVPSTAPSLYRYRVVEKKILASYEPAVFKAYRTGRPVMMNRALTHEGSHVCQNVTPIQNQEGLTIGLLILETDITPQVEQEQELAILSETTAEFGRTWDIVLKDQMIPDYLEEALILLGEDGAIQYANNFAIGLIREHSLNQTQNLTNRDILQVLPFVDETDFSHRGIAQREVRSMDKVFILRSICLLDKKADSKRMLLYIRDITDLRDKERQLMVNQVVIKEIHHRVKNNLQTVASLLRMQMRRGVPEETKQLYQESLNRIASIAAVHDVLSNSGIEKVNMVNIIKKITTGQVFFPYQPDCSVSIDIHTEEDIELNSAQAVSLALIVTELIQNCMKHAFIGRSKGNITIHFKRNGQMIELGVFDDGNGLDDYIDTNHLGIEIVKNLTSYDLNGKFGYLPKNGQGTMAWVTFPDREE</sequence>
<keyword evidence="5" id="KW-0547">Nucleotide-binding</keyword>
<dbReference type="Gene3D" id="3.30.450.280">
    <property type="entry name" value="GAF domain"/>
    <property type="match status" value="1"/>
</dbReference>
<evidence type="ECO:0000313" key="12">
    <source>
        <dbReference type="Proteomes" id="UP001224122"/>
    </source>
</evidence>
<comment type="caution">
    <text evidence="11">The sequence shown here is derived from an EMBL/GenBank/DDBJ whole genome shotgun (WGS) entry which is preliminary data.</text>
</comment>
<dbReference type="Pfam" id="PF07568">
    <property type="entry name" value="HisKA_2"/>
    <property type="match status" value="1"/>
</dbReference>
<evidence type="ECO:0000313" key="11">
    <source>
        <dbReference type="EMBL" id="MDQ0199491.1"/>
    </source>
</evidence>
<dbReference type="InterPro" id="IPR000700">
    <property type="entry name" value="PAS-assoc_C"/>
</dbReference>
<comment type="catalytic activity">
    <reaction evidence="1">
        <text>ATP + protein L-histidine = ADP + protein N-phospho-L-histidine.</text>
        <dbReference type="EC" id="2.7.13.3"/>
    </reaction>
</comment>
<dbReference type="Gene3D" id="3.30.565.10">
    <property type="entry name" value="Histidine kinase-like ATPase, C-terminal domain"/>
    <property type="match status" value="1"/>
</dbReference>
<dbReference type="PANTHER" id="PTHR41523:SF8">
    <property type="entry name" value="ETHYLENE RESPONSE SENSOR PROTEIN"/>
    <property type="match status" value="1"/>
</dbReference>
<evidence type="ECO:0000256" key="3">
    <source>
        <dbReference type="ARBA" id="ARBA00022553"/>
    </source>
</evidence>
<dbReference type="InterPro" id="IPR036890">
    <property type="entry name" value="HATPase_C_sf"/>
</dbReference>
<evidence type="ECO:0000256" key="2">
    <source>
        <dbReference type="ARBA" id="ARBA00012438"/>
    </source>
</evidence>
<dbReference type="PANTHER" id="PTHR41523">
    <property type="entry name" value="TWO-COMPONENT SYSTEM SENSOR PROTEIN"/>
    <property type="match status" value="1"/>
</dbReference>
<dbReference type="InterPro" id="IPR003594">
    <property type="entry name" value="HATPase_dom"/>
</dbReference>
<keyword evidence="12" id="KW-1185">Reference proteome</keyword>
<evidence type="ECO:0000256" key="1">
    <source>
        <dbReference type="ARBA" id="ARBA00000085"/>
    </source>
</evidence>
<proteinExistence type="predicted"/>
<evidence type="ECO:0000256" key="8">
    <source>
        <dbReference type="ARBA" id="ARBA00023012"/>
    </source>
</evidence>
<evidence type="ECO:0000256" key="7">
    <source>
        <dbReference type="ARBA" id="ARBA00022840"/>
    </source>
</evidence>
<dbReference type="Pfam" id="PF02518">
    <property type="entry name" value="HATPase_c"/>
    <property type="match status" value="1"/>
</dbReference>
<dbReference type="InterPro" id="IPR011495">
    <property type="entry name" value="Sig_transdc_His_kin_sub2_dim/P"/>
</dbReference>
<dbReference type="Proteomes" id="UP001224122">
    <property type="component" value="Unassembled WGS sequence"/>
</dbReference>
<dbReference type="Pfam" id="PF12282">
    <property type="entry name" value="GAF_PdtaS"/>
    <property type="match status" value="1"/>
</dbReference>
<reference evidence="11 12" key="1">
    <citation type="submission" date="2023-07" db="EMBL/GenBank/DDBJ databases">
        <title>Genomic Encyclopedia of Type Strains, Phase IV (KMG-IV): sequencing the most valuable type-strain genomes for metagenomic binning, comparative biology and taxonomic classification.</title>
        <authorList>
            <person name="Goeker M."/>
        </authorList>
    </citation>
    <scope>NUCLEOTIDE SEQUENCE [LARGE SCALE GENOMIC DNA]</scope>
    <source>
        <strain evidence="11 12">DSM 27594</strain>
    </source>
</reference>
<dbReference type="SUPFAM" id="SSF55874">
    <property type="entry name" value="ATPase domain of HSP90 chaperone/DNA topoisomerase II/histidine kinase"/>
    <property type="match status" value="1"/>
</dbReference>
<evidence type="ECO:0000256" key="6">
    <source>
        <dbReference type="ARBA" id="ARBA00022777"/>
    </source>
</evidence>
<dbReference type="GO" id="GO:0016301">
    <property type="term" value="F:kinase activity"/>
    <property type="evidence" value="ECO:0007669"/>
    <property type="project" value="UniProtKB-KW"/>
</dbReference>
<feature type="domain" description="PAC" evidence="10">
    <location>
        <begin position="82"/>
        <end position="147"/>
    </location>
</feature>
<dbReference type="PROSITE" id="PS50109">
    <property type="entry name" value="HIS_KIN"/>
    <property type="match status" value="1"/>
</dbReference>
<evidence type="ECO:0000259" key="10">
    <source>
        <dbReference type="PROSITE" id="PS50113"/>
    </source>
</evidence>
<protein>
    <recommendedName>
        <fullName evidence="2">histidine kinase</fullName>
        <ecNumber evidence="2">2.7.13.3</ecNumber>
    </recommendedName>
</protein>
<keyword evidence="4" id="KW-0808">Transferase</keyword>
<dbReference type="Gene3D" id="3.30.450.20">
    <property type="entry name" value="PAS domain"/>
    <property type="match status" value="1"/>
</dbReference>
<keyword evidence="3" id="KW-0597">Phosphoprotein</keyword>
<accession>A0ABT9XV92</accession>